<dbReference type="EMBL" id="QAIC01000040">
    <property type="protein sequence ID" value="MDN4574105.1"/>
    <property type="molecule type" value="Genomic_DNA"/>
</dbReference>
<organism evidence="10 13">
    <name type="scientific">Pandoraea cepalis</name>
    <dbReference type="NCBI Taxonomy" id="2508294"/>
    <lineage>
        <taxon>Bacteria</taxon>
        <taxon>Pseudomonadati</taxon>
        <taxon>Pseudomonadota</taxon>
        <taxon>Betaproteobacteria</taxon>
        <taxon>Burkholderiales</taxon>
        <taxon>Burkholderiaceae</taxon>
        <taxon>Pandoraea</taxon>
    </lineage>
</organism>
<dbReference type="Proteomes" id="UP001172788">
    <property type="component" value="Unassembled WGS sequence"/>
</dbReference>
<dbReference type="Pfam" id="PF00005">
    <property type="entry name" value="ABC_tran"/>
    <property type="match status" value="1"/>
</dbReference>
<dbReference type="InterPro" id="IPR003593">
    <property type="entry name" value="AAA+_ATPase"/>
</dbReference>
<evidence type="ECO:0000256" key="4">
    <source>
        <dbReference type="ARBA" id="ARBA00022519"/>
    </source>
</evidence>
<dbReference type="PANTHER" id="PTHR43820:SF6">
    <property type="entry name" value="ABC TRANSPORTER ATP-BINDING PROTEIN"/>
    <property type="match status" value="1"/>
</dbReference>
<evidence type="ECO:0000259" key="9">
    <source>
        <dbReference type="PROSITE" id="PS50893"/>
    </source>
</evidence>
<dbReference type="SUPFAM" id="SSF52540">
    <property type="entry name" value="P-loop containing nucleoside triphosphate hydrolases"/>
    <property type="match status" value="1"/>
</dbReference>
<keyword evidence="12" id="KW-1185">Reference proteome</keyword>
<dbReference type="RefSeq" id="WP_301234907.1">
    <property type="nucleotide sequence ID" value="NZ_QAIC01000040.1"/>
</dbReference>
<comment type="caution">
    <text evidence="10">The sequence shown here is derived from an EMBL/GenBank/DDBJ whole genome shotgun (WGS) entry which is preliminary data.</text>
</comment>
<name>A0AAW7MMT9_9BURK</name>
<evidence type="ECO:0000256" key="1">
    <source>
        <dbReference type="ARBA" id="ARBA00005417"/>
    </source>
</evidence>
<evidence type="ECO:0000256" key="3">
    <source>
        <dbReference type="ARBA" id="ARBA00022475"/>
    </source>
</evidence>
<dbReference type="InterPro" id="IPR027417">
    <property type="entry name" value="P-loop_NTPase"/>
</dbReference>
<keyword evidence="2" id="KW-0813">Transport</keyword>
<proteinExistence type="inferred from homology"/>
<comment type="similarity">
    <text evidence="1">Belongs to the ABC transporter superfamily.</text>
</comment>
<dbReference type="CDD" id="cd03224">
    <property type="entry name" value="ABC_TM1139_LivF_branched"/>
    <property type="match status" value="1"/>
</dbReference>
<keyword evidence="7" id="KW-0029">Amino-acid transport</keyword>
<dbReference type="EMBL" id="QAID01000043">
    <property type="protein sequence ID" value="MDN4579609.1"/>
    <property type="molecule type" value="Genomic_DNA"/>
</dbReference>
<keyword evidence="4" id="KW-0997">Cell inner membrane</keyword>
<evidence type="ECO:0000313" key="11">
    <source>
        <dbReference type="EMBL" id="MDN4579609.1"/>
    </source>
</evidence>
<dbReference type="SMART" id="SM00382">
    <property type="entry name" value="AAA"/>
    <property type="match status" value="1"/>
</dbReference>
<evidence type="ECO:0000256" key="7">
    <source>
        <dbReference type="ARBA" id="ARBA00022970"/>
    </source>
</evidence>
<dbReference type="PANTHER" id="PTHR43820">
    <property type="entry name" value="HIGH-AFFINITY BRANCHED-CHAIN AMINO ACID TRANSPORT ATP-BINDING PROTEIN LIVF"/>
    <property type="match status" value="1"/>
</dbReference>
<evidence type="ECO:0000256" key="6">
    <source>
        <dbReference type="ARBA" id="ARBA00022840"/>
    </source>
</evidence>
<accession>A0AAW7MMT9</accession>
<dbReference type="InterPro" id="IPR017871">
    <property type="entry name" value="ABC_transporter-like_CS"/>
</dbReference>
<dbReference type="InterPro" id="IPR052156">
    <property type="entry name" value="BCAA_Transport_ATP-bd_LivF"/>
</dbReference>
<evidence type="ECO:0000256" key="5">
    <source>
        <dbReference type="ARBA" id="ARBA00022741"/>
    </source>
</evidence>
<dbReference type="InterPro" id="IPR003439">
    <property type="entry name" value="ABC_transporter-like_ATP-bd"/>
</dbReference>
<protein>
    <submittedName>
        <fullName evidence="10">ABC transporter ATP-binding protein</fullName>
    </submittedName>
</protein>
<evidence type="ECO:0000313" key="10">
    <source>
        <dbReference type="EMBL" id="MDN4574105.1"/>
    </source>
</evidence>
<keyword evidence="5" id="KW-0547">Nucleotide-binding</keyword>
<dbReference type="PROSITE" id="PS00211">
    <property type="entry name" value="ABC_TRANSPORTER_1"/>
    <property type="match status" value="1"/>
</dbReference>
<keyword evidence="3" id="KW-1003">Cell membrane</keyword>
<sequence length="277" mass="29271">MSVTRVDTKLQGVARATDQASRSLHVKAAKPGRSGGQSGGSERPVLQVSGLTAGYGRIQALFGVEFSVGAGQLVTLVGANGAGKTTLLRTLSGVVSATSGVVQLYGEDVTRVRADKRVARGMAHVPEGRQVFSGLTVEENLMLGGFTVSGAQRTEGMARVYDIFPVLFEKRQQLAGTLSGGQQQMLAIGRGLMSRPRLMLLDEPSMGLSPKLVQEVFDVIVRLRESGIPILLVEQNAHAALSIADYGYVMELGKIVVSGTGAELLGDDRVKQAYLGM</sequence>
<feature type="domain" description="ABC transporter" evidence="9">
    <location>
        <begin position="46"/>
        <end position="277"/>
    </location>
</feature>
<keyword evidence="6 10" id="KW-0067">ATP-binding</keyword>
<dbReference type="PROSITE" id="PS50893">
    <property type="entry name" value="ABC_TRANSPORTER_2"/>
    <property type="match status" value="1"/>
</dbReference>
<keyword evidence="4" id="KW-0472">Membrane</keyword>
<dbReference type="GO" id="GO:0015807">
    <property type="term" value="P:L-amino acid transport"/>
    <property type="evidence" value="ECO:0007669"/>
    <property type="project" value="TreeGrafter"/>
</dbReference>
<dbReference type="GO" id="GO:0015658">
    <property type="term" value="F:branched-chain amino acid transmembrane transporter activity"/>
    <property type="evidence" value="ECO:0007669"/>
    <property type="project" value="TreeGrafter"/>
</dbReference>
<evidence type="ECO:0000256" key="2">
    <source>
        <dbReference type="ARBA" id="ARBA00022448"/>
    </source>
</evidence>
<evidence type="ECO:0000313" key="12">
    <source>
        <dbReference type="Proteomes" id="UP001172788"/>
    </source>
</evidence>
<dbReference type="Proteomes" id="UP001172791">
    <property type="component" value="Unassembled WGS sequence"/>
</dbReference>
<dbReference type="AlphaFoldDB" id="A0AAW7MMT9"/>
<reference evidence="10" key="1">
    <citation type="submission" date="2018-04" db="EMBL/GenBank/DDBJ databases">
        <authorList>
            <person name="Jy Z."/>
        </authorList>
    </citation>
    <scope>NUCLEOTIDE SEQUENCE</scope>
    <source>
        <strain evidence="11">AS13</strain>
        <strain evidence="10">LA18</strain>
    </source>
</reference>
<dbReference type="Gene3D" id="3.40.50.300">
    <property type="entry name" value="P-loop containing nucleotide triphosphate hydrolases"/>
    <property type="match status" value="1"/>
</dbReference>
<evidence type="ECO:0000256" key="8">
    <source>
        <dbReference type="SAM" id="MobiDB-lite"/>
    </source>
</evidence>
<gene>
    <name evidence="10" type="ORF">DBA34_12650</name>
    <name evidence="11" type="ORF">DBB29_15960</name>
</gene>
<feature type="region of interest" description="Disordered" evidence="8">
    <location>
        <begin position="1"/>
        <end position="44"/>
    </location>
</feature>
<dbReference type="GO" id="GO:0005524">
    <property type="term" value="F:ATP binding"/>
    <property type="evidence" value="ECO:0007669"/>
    <property type="project" value="UniProtKB-KW"/>
</dbReference>
<dbReference type="GO" id="GO:0016887">
    <property type="term" value="F:ATP hydrolysis activity"/>
    <property type="evidence" value="ECO:0007669"/>
    <property type="project" value="InterPro"/>
</dbReference>
<evidence type="ECO:0000313" key="13">
    <source>
        <dbReference type="Proteomes" id="UP001172791"/>
    </source>
</evidence>